<dbReference type="Proteomes" id="UP000829291">
    <property type="component" value="Chromosome 4"/>
</dbReference>
<dbReference type="AlphaFoldDB" id="A0A6J0B5Y8"/>
<keyword evidence="1" id="KW-0812">Transmembrane</keyword>
<proteinExistence type="predicted"/>
<evidence type="ECO:0000256" key="1">
    <source>
        <dbReference type="SAM" id="Phobius"/>
    </source>
</evidence>
<reference evidence="4" key="1">
    <citation type="submission" date="2025-08" db="UniProtKB">
        <authorList>
            <consortium name="RefSeq"/>
        </authorList>
    </citation>
    <scope>IDENTIFICATION</scope>
    <source>
        <tissue evidence="4">Thorax and Abdomen</tissue>
    </source>
</reference>
<dbReference type="OrthoDB" id="9981889at2759"/>
<name>A0A6J0B5Y8_NEOLC</name>
<dbReference type="CTD" id="1349"/>
<dbReference type="Pfam" id="PF16020">
    <property type="entry name" value="Deltameth_res"/>
    <property type="match status" value="1"/>
</dbReference>
<dbReference type="KEGG" id="nlo:107216798"/>
<dbReference type="GeneID" id="107216798"/>
<organism evidence="4">
    <name type="scientific">Neodiprion lecontei</name>
    <name type="common">Redheaded pine sawfly</name>
    <dbReference type="NCBI Taxonomy" id="441921"/>
    <lineage>
        <taxon>Eukaryota</taxon>
        <taxon>Metazoa</taxon>
        <taxon>Ecdysozoa</taxon>
        <taxon>Arthropoda</taxon>
        <taxon>Hexapoda</taxon>
        <taxon>Insecta</taxon>
        <taxon>Pterygota</taxon>
        <taxon>Neoptera</taxon>
        <taxon>Endopterygota</taxon>
        <taxon>Hymenoptera</taxon>
        <taxon>Tenthredinoidea</taxon>
        <taxon>Diprionidae</taxon>
        <taxon>Diprioninae</taxon>
        <taxon>Neodiprion</taxon>
    </lineage>
</organism>
<dbReference type="PANTHER" id="PTHR22133">
    <property type="entry name" value="AT01821P-RELATED"/>
    <property type="match status" value="1"/>
</dbReference>
<accession>A0A6J0B5Y8</accession>
<keyword evidence="3" id="KW-1185">Reference proteome</keyword>
<protein>
    <submittedName>
        <fullName evidence="4">Uncharacterized protein LOC107216798</fullName>
    </submittedName>
</protein>
<evidence type="ECO:0000313" key="4">
    <source>
        <dbReference type="RefSeq" id="XP_015509571.1"/>
    </source>
</evidence>
<dbReference type="FunCoup" id="A0A6J0B5Y8">
    <property type="interactions" value="278"/>
</dbReference>
<feature type="domain" description="Deltamethrin resistance protein prag01" evidence="2">
    <location>
        <begin position="33"/>
        <end position="84"/>
    </location>
</feature>
<dbReference type="PANTHER" id="PTHR22133:SF2">
    <property type="entry name" value="AT01821P-RELATED"/>
    <property type="match status" value="1"/>
</dbReference>
<gene>
    <name evidence="4" type="primary">LOC107216798</name>
</gene>
<evidence type="ECO:0000259" key="2">
    <source>
        <dbReference type="Pfam" id="PF16020"/>
    </source>
</evidence>
<dbReference type="RefSeq" id="XP_015509571.1">
    <property type="nucleotide sequence ID" value="XM_015654085.2"/>
</dbReference>
<dbReference type="InParanoid" id="A0A6J0B5Y8"/>
<keyword evidence="1" id="KW-0472">Membrane</keyword>
<evidence type="ECO:0000313" key="3">
    <source>
        <dbReference type="Proteomes" id="UP000829291"/>
    </source>
</evidence>
<feature type="transmembrane region" description="Helical" evidence="1">
    <location>
        <begin position="55"/>
        <end position="79"/>
    </location>
</feature>
<dbReference type="InterPro" id="IPR031973">
    <property type="entry name" value="Deltameth_res_prag01"/>
</dbReference>
<sequence length="87" mass="9719">MLGQLLRPVGRNVFRSGSRSYHPPAEFKQTTLNDLPVPQGAWQTHHDAMQKKYNLHLLIGVGFTIGTVAFAKFSGLIYLNAYPPIPK</sequence>
<keyword evidence="1" id="KW-1133">Transmembrane helix</keyword>